<name>A0ABV4C6T1_9MYCO</name>
<dbReference type="InterPro" id="IPR027417">
    <property type="entry name" value="P-loop_NTPase"/>
</dbReference>
<accession>A0ABV4C6T1</accession>
<reference evidence="1 2" key="1">
    <citation type="submission" date="2024-08" db="EMBL/GenBank/DDBJ databases">
        <title>Mycobacterium servetensis sp. nov., a novel rapid-growing mycobacterial species recovered from a human patient in Zaragoza, Spain.</title>
        <authorList>
            <person name="Tristancho-Baro A.I."/>
            <person name="Buenestado-Serrano S."/>
            <person name="Garcia De Viedma D."/>
            <person name="Milagro-Beamonte A."/>
            <person name="Burillo N."/>
            <person name="Sanz S."/>
            <person name="Lopez-Calleja A.I."/>
            <person name="Penas-Utrilla D."/>
            <person name="Guardingo M."/>
            <person name="Garcia M.J."/>
            <person name="Vinuelas-Bayon J."/>
        </authorList>
    </citation>
    <scope>NUCLEOTIDE SEQUENCE [LARGE SCALE GENOMIC DNA]</scope>
    <source>
        <strain evidence="2">HUMS_12744610</strain>
    </source>
</reference>
<dbReference type="PANTHER" id="PTHR10704">
    <property type="entry name" value="CARBOHYDRATE SULFOTRANSFERASE"/>
    <property type="match status" value="1"/>
</dbReference>
<comment type="caution">
    <text evidence="1">The sequence shown here is derived from an EMBL/GenBank/DDBJ whole genome shotgun (WGS) entry which is preliminary data.</text>
</comment>
<evidence type="ECO:0000313" key="1">
    <source>
        <dbReference type="EMBL" id="MEY8017662.1"/>
    </source>
</evidence>
<evidence type="ECO:0000313" key="2">
    <source>
        <dbReference type="Proteomes" id="UP001564760"/>
    </source>
</evidence>
<dbReference type="Proteomes" id="UP001564760">
    <property type="component" value="Unassembled WGS sequence"/>
</dbReference>
<dbReference type="InterPro" id="IPR051135">
    <property type="entry name" value="Gal/GlcNAc/GalNAc_ST"/>
</dbReference>
<dbReference type="RefSeq" id="WP_369739956.1">
    <property type="nucleotide sequence ID" value="NZ_JBGEDP010000001.1"/>
</dbReference>
<dbReference type="EMBL" id="JBGEDP010000001">
    <property type="protein sequence ID" value="MEY8017662.1"/>
    <property type="molecule type" value="Genomic_DNA"/>
</dbReference>
<dbReference type="Gene3D" id="3.40.50.300">
    <property type="entry name" value="P-loop containing nucleotide triphosphate hydrolases"/>
    <property type="match status" value="1"/>
</dbReference>
<keyword evidence="1" id="KW-0808">Transferase</keyword>
<dbReference type="SUPFAM" id="SSF52540">
    <property type="entry name" value="P-loop containing nucleoside triphosphate hydrolases"/>
    <property type="match status" value="1"/>
</dbReference>
<dbReference type="PANTHER" id="PTHR10704:SF44">
    <property type="entry name" value="LD35051P-RELATED"/>
    <property type="match status" value="1"/>
</dbReference>
<sequence length="443" mass="49490">MAVEISGVTRCYEGGDGDDLITGAWLDTPQAGPVDRYAFEVNGWVISKAPVAEVEFVHEGIVVANCEMNISRPDVAEVYSSSSQVGFSKAIGTVSLASAFTIDVRVVFQDGGRRVIAEIRGTQQLTSGFSPSMQPIIVNTLGRSGSTWLMRMLAEHPDIIVHERFPYETYVCSYWMHFLQLLATPVGTSQVESSQFWTDPERLTLFPYCFGGYLGCSAPTEDLAVDRWYATDQVEEFARAAQAAVESFYREYAGSRKRRTPGFFAEKSVQQKGIQAGQYNWTMRQLYPRRREIFLLRDPRDTLASVLAFNARRGFDDFGRELVETDEQYIDVIRTRTLSFLQTWKSTSHRGTLIRYEDLVRSTTGRIRAMLDALGLDSSANIVDSMVRAGNEATADVNAHRTSSDGPSSIGRWKRDLEPRLQKICGEAFDGLLDEFDASSGSP</sequence>
<proteinExistence type="predicted"/>
<keyword evidence="2" id="KW-1185">Reference proteome</keyword>
<protein>
    <submittedName>
        <fullName evidence="1">Sulfotransferase</fullName>
        <ecNumber evidence="1">2.8.2.-</ecNumber>
    </submittedName>
</protein>
<gene>
    <name evidence="1" type="ORF">AB8998_23140</name>
</gene>
<dbReference type="EC" id="2.8.2.-" evidence="1"/>
<dbReference type="GO" id="GO:0016740">
    <property type="term" value="F:transferase activity"/>
    <property type="evidence" value="ECO:0007669"/>
    <property type="project" value="UniProtKB-KW"/>
</dbReference>
<dbReference type="Pfam" id="PF13469">
    <property type="entry name" value="Sulfotransfer_3"/>
    <property type="match status" value="1"/>
</dbReference>
<organism evidence="1 2">
    <name type="scientific">Mycobacterium servetii</name>
    <dbReference type="NCBI Taxonomy" id="3237418"/>
    <lineage>
        <taxon>Bacteria</taxon>
        <taxon>Bacillati</taxon>
        <taxon>Actinomycetota</taxon>
        <taxon>Actinomycetes</taxon>
        <taxon>Mycobacteriales</taxon>
        <taxon>Mycobacteriaceae</taxon>
        <taxon>Mycobacterium</taxon>
    </lineage>
</organism>